<dbReference type="Gene3D" id="1.10.10.2330">
    <property type="match status" value="1"/>
</dbReference>
<evidence type="ECO:0000259" key="8">
    <source>
        <dbReference type="Pfam" id="PF01409"/>
    </source>
</evidence>
<protein>
    <recommendedName>
        <fullName evidence="1">Phenylalanine--tRNA ligase alpha subunit</fullName>
    </recommendedName>
    <alternativeName>
        <fullName evidence="7">Phenylalanyl-tRNA synthetase alpha subunit</fullName>
    </alternativeName>
</protein>
<organism evidence="12">
    <name type="scientific">Darwinula stevensoni</name>
    <dbReference type="NCBI Taxonomy" id="69355"/>
    <lineage>
        <taxon>Eukaryota</taxon>
        <taxon>Metazoa</taxon>
        <taxon>Ecdysozoa</taxon>
        <taxon>Arthropoda</taxon>
        <taxon>Crustacea</taxon>
        <taxon>Oligostraca</taxon>
        <taxon>Ostracoda</taxon>
        <taxon>Podocopa</taxon>
        <taxon>Podocopida</taxon>
        <taxon>Darwinulocopina</taxon>
        <taxon>Darwinuloidea</taxon>
        <taxon>Darwinulidae</taxon>
        <taxon>Darwinula</taxon>
    </lineage>
</organism>
<dbReference type="SUPFAM" id="SSF55681">
    <property type="entry name" value="Class II aaRS and biotin synthetases"/>
    <property type="match status" value="1"/>
</dbReference>
<dbReference type="Proteomes" id="UP000677054">
    <property type="component" value="Unassembled WGS sequence"/>
</dbReference>
<evidence type="ECO:0000256" key="1">
    <source>
        <dbReference type="ARBA" id="ARBA00015409"/>
    </source>
</evidence>
<accession>A0A7R9A9P4</accession>
<dbReference type="EMBL" id="LR902164">
    <property type="protein sequence ID" value="CAD7250087.1"/>
    <property type="molecule type" value="Genomic_DNA"/>
</dbReference>
<gene>
    <name evidence="12" type="ORF">DSTB1V02_LOCUS9871</name>
</gene>
<dbReference type="GO" id="GO:0005524">
    <property type="term" value="F:ATP binding"/>
    <property type="evidence" value="ECO:0007669"/>
    <property type="project" value="UniProtKB-KW"/>
</dbReference>
<feature type="domain" description="PheRS DNA binding" evidence="11">
    <location>
        <begin position="132"/>
        <end position="164"/>
    </location>
</feature>
<dbReference type="Gene3D" id="3.30.1370.240">
    <property type="match status" value="1"/>
</dbReference>
<dbReference type="Pfam" id="PF18554">
    <property type="entry name" value="PheRS_DBD2"/>
    <property type="match status" value="1"/>
</dbReference>
<keyword evidence="4" id="KW-0067">ATP-binding</keyword>
<dbReference type="InterPro" id="IPR002319">
    <property type="entry name" value="Phenylalanyl-tRNA_Synthase"/>
</dbReference>
<feature type="domain" description="PheRS DNA binding" evidence="9">
    <location>
        <begin position="1"/>
        <end position="59"/>
    </location>
</feature>
<dbReference type="EMBL" id="CAJPEV010002647">
    <property type="protein sequence ID" value="CAG0897616.1"/>
    <property type="molecule type" value="Genomic_DNA"/>
</dbReference>
<feature type="domain" description="Phenylalanyl-tRNA synthetase" evidence="8">
    <location>
        <begin position="208"/>
        <end position="342"/>
    </location>
</feature>
<dbReference type="Gene3D" id="3.30.930.10">
    <property type="entry name" value="Bira Bifunctional Protein, Domain 2"/>
    <property type="match status" value="1"/>
</dbReference>
<dbReference type="GO" id="GO:0000049">
    <property type="term" value="F:tRNA binding"/>
    <property type="evidence" value="ECO:0007669"/>
    <property type="project" value="InterPro"/>
</dbReference>
<dbReference type="GO" id="GO:0009328">
    <property type="term" value="C:phenylalanine-tRNA ligase complex"/>
    <property type="evidence" value="ECO:0007669"/>
    <property type="project" value="TreeGrafter"/>
</dbReference>
<keyword evidence="13" id="KW-1185">Reference proteome</keyword>
<dbReference type="InterPro" id="IPR045864">
    <property type="entry name" value="aa-tRNA-synth_II/BPL/LPL"/>
</dbReference>
<proteinExistence type="predicted"/>
<dbReference type="AlphaFoldDB" id="A0A7R9A9P4"/>
<dbReference type="InterPro" id="IPR036390">
    <property type="entry name" value="WH_DNA-bd_sf"/>
</dbReference>
<evidence type="ECO:0000256" key="4">
    <source>
        <dbReference type="ARBA" id="ARBA00022840"/>
    </source>
</evidence>
<evidence type="ECO:0000313" key="12">
    <source>
        <dbReference type="EMBL" id="CAD7250087.1"/>
    </source>
</evidence>
<dbReference type="Pfam" id="PF01409">
    <property type="entry name" value="tRNA-synt_2d"/>
    <property type="match status" value="1"/>
</dbReference>
<evidence type="ECO:0000256" key="5">
    <source>
        <dbReference type="ARBA" id="ARBA00022917"/>
    </source>
</evidence>
<evidence type="ECO:0000256" key="7">
    <source>
        <dbReference type="ARBA" id="ARBA00030612"/>
    </source>
</evidence>
<dbReference type="Pfam" id="PF18553">
    <property type="entry name" value="PheRS_DBD3"/>
    <property type="match status" value="1"/>
</dbReference>
<keyword evidence="5" id="KW-0648">Protein biosynthesis</keyword>
<dbReference type="InterPro" id="IPR040725">
    <property type="entry name" value="PheRS_DBD3"/>
</dbReference>
<dbReference type="OrthoDB" id="238316at2759"/>
<dbReference type="InterPro" id="IPR040586">
    <property type="entry name" value="PheRS_DBD2"/>
</dbReference>
<dbReference type="PANTHER" id="PTHR11538">
    <property type="entry name" value="PHENYLALANYL-TRNA SYNTHETASE"/>
    <property type="match status" value="1"/>
</dbReference>
<dbReference type="InterPro" id="IPR040724">
    <property type="entry name" value="PheRS_DBD1"/>
</dbReference>
<dbReference type="SUPFAM" id="SSF46785">
    <property type="entry name" value="Winged helix' DNA-binding domain"/>
    <property type="match status" value="1"/>
</dbReference>
<keyword evidence="6" id="KW-0030">Aminoacyl-tRNA synthetase</keyword>
<reference evidence="12" key="1">
    <citation type="submission" date="2020-11" db="EMBL/GenBank/DDBJ databases">
        <authorList>
            <person name="Tran Van P."/>
        </authorList>
    </citation>
    <scope>NUCLEOTIDE SEQUENCE</scope>
</reference>
<dbReference type="GO" id="GO:0006432">
    <property type="term" value="P:phenylalanyl-tRNA aminoacylation"/>
    <property type="evidence" value="ECO:0007669"/>
    <property type="project" value="TreeGrafter"/>
</dbReference>
<dbReference type="PANTHER" id="PTHR11538:SF40">
    <property type="entry name" value="PHENYLALANINE--TRNA LIGASE ALPHA SUBUNIT"/>
    <property type="match status" value="1"/>
</dbReference>
<dbReference type="Gene3D" id="1.10.10.2320">
    <property type="match status" value="1"/>
</dbReference>
<evidence type="ECO:0000259" key="9">
    <source>
        <dbReference type="Pfam" id="PF18552"/>
    </source>
</evidence>
<evidence type="ECO:0000256" key="2">
    <source>
        <dbReference type="ARBA" id="ARBA00022598"/>
    </source>
</evidence>
<evidence type="ECO:0000259" key="11">
    <source>
        <dbReference type="Pfam" id="PF18554"/>
    </source>
</evidence>
<evidence type="ECO:0000313" key="13">
    <source>
        <dbReference type="Proteomes" id="UP000677054"/>
    </source>
</evidence>
<keyword evidence="2" id="KW-0436">Ligase</keyword>
<evidence type="ECO:0000256" key="3">
    <source>
        <dbReference type="ARBA" id="ARBA00022741"/>
    </source>
</evidence>
<dbReference type="GO" id="GO:0005829">
    <property type="term" value="C:cytosol"/>
    <property type="evidence" value="ECO:0007669"/>
    <property type="project" value="TreeGrafter"/>
</dbReference>
<name>A0A7R9A9P4_9CRUS</name>
<dbReference type="Pfam" id="PF18552">
    <property type="entry name" value="PheRS_DBD1"/>
    <property type="match status" value="1"/>
</dbReference>
<dbReference type="GO" id="GO:0004826">
    <property type="term" value="F:phenylalanine-tRNA ligase activity"/>
    <property type="evidence" value="ECO:0007669"/>
    <property type="project" value="TreeGrafter"/>
</dbReference>
<evidence type="ECO:0000259" key="10">
    <source>
        <dbReference type="Pfam" id="PF18553"/>
    </source>
</evidence>
<evidence type="ECO:0000256" key="6">
    <source>
        <dbReference type="ARBA" id="ARBA00023146"/>
    </source>
</evidence>
<feature type="domain" description="PheRS DNA binding" evidence="10">
    <location>
        <begin position="73"/>
        <end position="130"/>
    </location>
</feature>
<keyword evidence="3" id="KW-0547">Nucleotide-binding</keyword>
<sequence>MAADLSEHLLHYLDEHESFNSLNLAEELGEDHQRIVGAIKSLQSLGNVIEAEQESGKQWELTEEGKEVVEHGSHEARVFHAIPPQGIPQQKLLKEVPNSKIGFSKAMSLGWVKLEKGGGESMVVRKTESIVDDVAEALRNVLNLQVDAVSNQQKQELKKRKLLQEVVVKMYQVKKGQDFTCTVRKQETELTAEMISSGSWKTLNLKPYNFNALGAPLTKGHLHPLMKVRAEFRQIFLEMGFTEMPTNNYVESSFWNFDTLFQPQQHPSRDAQDTFFVSDPEEAGEIPEEYMERVKTVHSHGAYGSLGYQCPWSEGEARKNVLRTHTTAVSARMLYALAKNVRTPSILGCSTNLPCICF</sequence>